<dbReference type="AlphaFoldDB" id="A0A517U3B2"/>
<protein>
    <recommendedName>
        <fullName evidence="4">Tetratricopeptide repeat protein</fullName>
    </recommendedName>
</protein>
<dbReference type="Proteomes" id="UP000317909">
    <property type="component" value="Chromosome"/>
</dbReference>
<evidence type="ECO:0008006" key="4">
    <source>
        <dbReference type="Google" id="ProtNLM"/>
    </source>
</evidence>
<evidence type="ECO:0000313" key="2">
    <source>
        <dbReference type="EMBL" id="QDT75109.1"/>
    </source>
</evidence>
<keyword evidence="1" id="KW-0812">Transmembrane</keyword>
<keyword evidence="3" id="KW-1185">Reference proteome</keyword>
<proteinExistence type="predicted"/>
<feature type="transmembrane region" description="Helical" evidence="1">
    <location>
        <begin position="61"/>
        <end position="80"/>
    </location>
</feature>
<keyword evidence="1" id="KW-1133">Transmembrane helix</keyword>
<dbReference type="KEGG" id="llh:I41_43180"/>
<organism evidence="2 3">
    <name type="scientific">Lacipirellula limnantheis</name>
    <dbReference type="NCBI Taxonomy" id="2528024"/>
    <lineage>
        <taxon>Bacteria</taxon>
        <taxon>Pseudomonadati</taxon>
        <taxon>Planctomycetota</taxon>
        <taxon>Planctomycetia</taxon>
        <taxon>Pirellulales</taxon>
        <taxon>Lacipirellulaceae</taxon>
        <taxon>Lacipirellula</taxon>
    </lineage>
</organism>
<name>A0A517U3B2_9BACT</name>
<reference evidence="2 3" key="1">
    <citation type="submission" date="2019-02" db="EMBL/GenBank/DDBJ databases">
        <title>Deep-cultivation of Planctomycetes and their phenomic and genomic characterization uncovers novel biology.</title>
        <authorList>
            <person name="Wiegand S."/>
            <person name="Jogler M."/>
            <person name="Boedeker C."/>
            <person name="Pinto D."/>
            <person name="Vollmers J."/>
            <person name="Rivas-Marin E."/>
            <person name="Kohn T."/>
            <person name="Peeters S.H."/>
            <person name="Heuer A."/>
            <person name="Rast P."/>
            <person name="Oberbeckmann S."/>
            <person name="Bunk B."/>
            <person name="Jeske O."/>
            <person name="Meyerdierks A."/>
            <person name="Storesund J.E."/>
            <person name="Kallscheuer N."/>
            <person name="Luecker S."/>
            <person name="Lage O.M."/>
            <person name="Pohl T."/>
            <person name="Merkel B.J."/>
            <person name="Hornburger P."/>
            <person name="Mueller R.-W."/>
            <person name="Bruemmer F."/>
            <person name="Labrenz M."/>
            <person name="Spormann A.M."/>
            <person name="Op den Camp H."/>
            <person name="Overmann J."/>
            <person name="Amann R."/>
            <person name="Jetten M.S.M."/>
            <person name="Mascher T."/>
            <person name="Medema M.H."/>
            <person name="Devos D.P."/>
            <person name="Kaster A.-K."/>
            <person name="Ovreas L."/>
            <person name="Rohde M."/>
            <person name="Galperin M.Y."/>
            <person name="Jogler C."/>
        </authorList>
    </citation>
    <scope>NUCLEOTIDE SEQUENCE [LARGE SCALE GENOMIC DNA]</scope>
    <source>
        <strain evidence="2 3">I41</strain>
    </source>
</reference>
<evidence type="ECO:0000313" key="3">
    <source>
        <dbReference type="Proteomes" id="UP000317909"/>
    </source>
</evidence>
<accession>A0A517U3B2</accession>
<dbReference type="InterPro" id="IPR011990">
    <property type="entry name" value="TPR-like_helical_dom_sf"/>
</dbReference>
<sequence>MKVEQRANWRKALARRRFLLKSSNCNDAFSAVNRVVGAVVASTFRLPSPVTRIRLFPVRGLAAAIGWIGCAGLMLAAAPVDAADANAVFTEALRKRGWDDTAVEYLHWVESSPLATPEFAKELPYQRALSVAARARQTRNRAERERMLNEAAADFEKFAAQEAESTAAIDARRQSANIYAEQALVLLAESRQLPDNATAQRAELAEKARELLAKASAAAAQVVKTTTAQIAALPKAGAIQADAAAKARRDQLRDRQVEARFLVARLDFEQAATFERDSPPFKKALDTATKEFGELVEEYRDSLVGTSSRFYQGRCAQELGEYQQALGCYEDITRLPADNPEFRRWAARAHRHRTESLLALDKVDDAISQSEDWLAASKPAERQQPEWLEVAYRLADAYQAKIKEGKLGDSEAKRIQANARNLVREASQHPNEFRQQAQVALAALAPASTPGGKPKSFDEAFKAGKTAIELWNSSNAAAKLAEENNPEAVDELQKQARDNRAEARRMLEASLGLAAADTPIDELNTARYFLSVLYWEDKQLHEAAVLSEFLATHYPENPFAASAAKVALAAYEALSIEARGAKSAESGGEAALPSYESSKLAELAELVATRWPESPEAASAANVLIQAALRENRLEDAEALLERLPAESRGAAQLSLGAGLWTKYLRATAGSRENPSEEAIALREKAGAILGKGFAALREQGTSNYAAAVGALYLSQYLLANGDAEQAVSVLENEKVGPLTLVEGGAETVQNAEFILGTYTAALRAYLSTEQPDREKAQRMMEALEKFAESGGDAPKLTDVYLGLGGQLQRQLKELNASGQSDKAKRVADAFGDVLQRVSARPDADQWRVRGWIAQTNLQLGQELAGDEAKPYIDRATAAYDAMLKAAIADPKYAPEPGAILGVRMRLAECLAATGQHEEAVKQFGAILAEKPNMLDLQKGAAVALQQWGIQKRDVDALDRSIRGDLRQKNGKNLIWGWLQLASIANAAAAQAAKASPVTEETRQRANRFETLFFEARYNVAKSRFLAGKVAPDEAKRREQLEAAKTNIEQMAKLYPGLGGPNWKPLFDELLKQVNLELEKK</sequence>
<dbReference type="EMBL" id="CP036339">
    <property type="protein sequence ID" value="QDT75109.1"/>
    <property type="molecule type" value="Genomic_DNA"/>
</dbReference>
<dbReference type="Gene3D" id="1.25.40.10">
    <property type="entry name" value="Tetratricopeptide repeat domain"/>
    <property type="match status" value="2"/>
</dbReference>
<evidence type="ECO:0000256" key="1">
    <source>
        <dbReference type="SAM" id="Phobius"/>
    </source>
</evidence>
<dbReference type="SUPFAM" id="SSF48452">
    <property type="entry name" value="TPR-like"/>
    <property type="match status" value="1"/>
</dbReference>
<keyword evidence="1" id="KW-0472">Membrane</keyword>
<gene>
    <name evidence="2" type="ORF">I41_43180</name>
</gene>